<reference evidence="1 2" key="1">
    <citation type="submission" date="2018-08" db="EMBL/GenBank/DDBJ databases">
        <title>A genome reference for cultivated species of the human gut microbiota.</title>
        <authorList>
            <person name="Zou Y."/>
            <person name="Xue W."/>
            <person name="Luo G."/>
        </authorList>
    </citation>
    <scope>NUCLEOTIDE SEQUENCE [LARGE SCALE GENOMIC DNA]</scope>
    <source>
        <strain evidence="1 2">AM25-33</strain>
    </source>
</reference>
<evidence type="ECO:0000313" key="1">
    <source>
        <dbReference type="EMBL" id="RHF38870.1"/>
    </source>
</evidence>
<dbReference type="InParanoid" id="A0A414NGI5"/>
<keyword evidence="2" id="KW-1185">Reference proteome</keyword>
<proteinExistence type="predicted"/>
<comment type="caution">
    <text evidence="1">The sequence shown here is derived from an EMBL/GenBank/DDBJ whole genome shotgun (WGS) entry which is preliminary data.</text>
</comment>
<dbReference type="Gene3D" id="3.90.25.10">
    <property type="entry name" value="UDP-galactose 4-epimerase, domain 1"/>
    <property type="match status" value="1"/>
</dbReference>
<protein>
    <submittedName>
        <fullName evidence="1">Uncharacterized protein</fullName>
    </submittedName>
</protein>
<dbReference type="SUPFAM" id="SSF51735">
    <property type="entry name" value="NAD(P)-binding Rossmann-fold domains"/>
    <property type="match status" value="1"/>
</dbReference>
<organism evidence="1 2">
    <name type="scientific">Collinsella intestinalis</name>
    <dbReference type="NCBI Taxonomy" id="147207"/>
    <lineage>
        <taxon>Bacteria</taxon>
        <taxon>Bacillati</taxon>
        <taxon>Actinomycetota</taxon>
        <taxon>Coriobacteriia</taxon>
        <taxon>Coriobacteriales</taxon>
        <taxon>Coriobacteriaceae</taxon>
        <taxon>Collinsella</taxon>
    </lineage>
</organism>
<dbReference type="AlphaFoldDB" id="A0A414NGI5"/>
<gene>
    <name evidence="1" type="ORF">DW682_04110</name>
</gene>
<dbReference type="EMBL" id="QSLJ01000001">
    <property type="protein sequence ID" value="RHF38870.1"/>
    <property type="molecule type" value="Genomic_DNA"/>
</dbReference>
<dbReference type="Proteomes" id="UP000283983">
    <property type="component" value="Unassembled WGS sequence"/>
</dbReference>
<dbReference type="Gene3D" id="3.40.50.720">
    <property type="entry name" value="NAD(P)-binding Rossmann-like Domain"/>
    <property type="match status" value="1"/>
</dbReference>
<evidence type="ECO:0000313" key="2">
    <source>
        <dbReference type="Proteomes" id="UP000283983"/>
    </source>
</evidence>
<dbReference type="InterPro" id="IPR036291">
    <property type="entry name" value="NAD(P)-bd_dom_sf"/>
</dbReference>
<name>A0A414NGI5_9ACTN</name>
<accession>A0A414NGI5</accession>
<sequence>MGVHLIGVDGELVGITVLREILKCFGRPEDDFDWERYRPGHDRSYAIDTINLRTELGWELAYTDFAAGLIEIIVWYRDNGPGDSRQRKSLRPGAPSRGGRKLCRACIELEFCSIASPPHLL</sequence>